<organism evidence="3 4">
    <name type="scientific">Ridgeia piscesae</name>
    <name type="common">Tubeworm</name>
    <dbReference type="NCBI Taxonomy" id="27915"/>
    <lineage>
        <taxon>Eukaryota</taxon>
        <taxon>Metazoa</taxon>
        <taxon>Spiralia</taxon>
        <taxon>Lophotrochozoa</taxon>
        <taxon>Annelida</taxon>
        <taxon>Polychaeta</taxon>
        <taxon>Sedentaria</taxon>
        <taxon>Canalipalpata</taxon>
        <taxon>Sabellida</taxon>
        <taxon>Siboglinidae</taxon>
        <taxon>Ridgeia</taxon>
    </lineage>
</organism>
<dbReference type="Pfam" id="PF24748">
    <property type="entry name" value="Galaxin_repeat"/>
    <property type="match status" value="1"/>
</dbReference>
<reference evidence="3" key="1">
    <citation type="journal article" date="2023" name="Mol. Biol. Evol.">
        <title>Third-Generation Sequencing Reveals the Adaptive Role of the Epigenome in Three Deep-Sea Polychaetes.</title>
        <authorList>
            <person name="Perez M."/>
            <person name="Aroh O."/>
            <person name="Sun Y."/>
            <person name="Lan Y."/>
            <person name="Juniper S.K."/>
            <person name="Young C.R."/>
            <person name="Angers B."/>
            <person name="Qian P.Y."/>
        </authorList>
    </citation>
    <scope>NUCLEOTIDE SEQUENCE</scope>
    <source>
        <strain evidence="3">R07B-5</strain>
    </source>
</reference>
<dbReference type="EMBL" id="JAODUO010001681">
    <property type="protein sequence ID" value="KAK2159907.1"/>
    <property type="molecule type" value="Genomic_DNA"/>
</dbReference>
<evidence type="ECO:0000313" key="3">
    <source>
        <dbReference type="EMBL" id="KAK2159907.1"/>
    </source>
</evidence>
<sequence length="109" mass="11705">MEKSLVVVLVLVACVNVYASSGYIKCGHGKIPGWVYRCCGGVPRVISKMAADETCCGKSTFRLNSELCCKGAVFALHKGRFCCGNQLYATNDQRCCKGRVVAKEGDGLC</sequence>
<feature type="domain" description="Galaxin-like repeats" evidence="2">
    <location>
        <begin position="29"/>
        <end position="104"/>
    </location>
</feature>
<evidence type="ECO:0000313" key="4">
    <source>
        <dbReference type="Proteomes" id="UP001209878"/>
    </source>
</evidence>
<protein>
    <recommendedName>
        <fullName evidence="2">Galaxin-like repeats domain-containing protein</fullName>
    </recommendedName>
</protein>
<proteinExistence type="predicted"/>
<dbReference type="Proteomes" id="UP001209878">
    <property type="component" value="Unassembled WGS sequence"/>
</dbReference>
<gene>
    <name evidence="3" type="ORF">NP493_1682g00055</name>
</gene>
<comment type="caution">
    <text evidence="3">The sequence shown here is derived from an EMBL/GenBank/DDBJ whole genome shotgun (WGS) entry which is preliminary data.</text>
</comment>
<keyword evidence="4" id="KW-1185">Reference proteome</keyword>
<evidence type="ECO:0000256" key="1">
    <source>
        <dbReference type="SAM" id="SignalP"/>
    </source>
</evidence>
<evidence type="ECO:0000259" key="2">
    <source>
        <dbReference type="Pfam" id="PF24748"/>
    </source>
</evidence>
<keyword evidence="1" id="KW-0732">Signal</keyword>
<feature type="chain" id="PRO_5041914981" description="Galaxin-like repeats domain-containing protein" evidence="1">
    <location>
        <begin position="20"/>
        <end position="109"/>
    </location>
</feature>
<feature type="signal peptide" evidence="1">
    <location>
        <begin position="1"/>
        <end position="19"/>
    </location>
</feature>
<dbReference type="InterPro" id="IPR056601">
    <property type="entry name" value="Galaxin_dom"/>
</dbReference>
<name>A0AAD9N7E9_RIDPI</name>
<accession>A0AAD9N7E9</accession>
<dbReference type="AlphaFoldDB" id="A0AAD9N7E9"/>